<feature type="binding site" evidence="19">
    <location>
        <position position="146"/>
    </location>
    <ligand>
        <name>NAD(+)</name>
        <dbReference type="ChEBI" id="CHEBI:57540"/>
    </ligand>
</feature>
<feature type="binding site" evidence="19">
    <location>
        <position position="267"/>
    </location>
    <ligand>
        <name>Zn(2+)</name>
        <dbReference type="ChEBI" id="CHEBI:29105"/>
    </ligand>
</feature>
<evidence type="ECO:0000256" key="6">
    <source>
        <dbReference type="ARBA" id="ARBA00004661"/>
    </source>
</evidence>
<evidence type="ECO:0000256" key="8">
    <source>
        <dbReference type="ARBA" id="ARBA00013031"/>
    </source>
</evidence>
<dbReference type="NCBIfam" id="TIGR01357">
    <property type="entry name" value="aroB"/>
    <property type="match status" value="1"/>
</dbReference>
<feature type="domain" description="3-dehydroquinate synthase C-terminal" evidence="21">
    <location>
        <begin position="185"/>
        <end position="327"/>
    </location>
</feature>
<reference evidence="22 23" key="1">
    <citation type="submission" date="2020-10" db="EMBL/GenBank/DDBJ databases">
        <title>Wide distribution of Phycisphaera-like planctomycetes from WD2101 soil group in peatlands and genome analysis of the first cultivated representative.</title>
        <authorList>
            <person name="Dedysh S.N."/>
            <person name="Beletsky A.V."/>
            <person name="Ivanova A."/>
            <person name="Kulichevskaya I.S."/>
            <person name="Suzina N.E."/>
            <person name="Philippov D.A."/>
            <person name="Rakitin A.L."/>
            <person name="Mardanov A.V."/>
            <person name="Ravin N.V."/>
        </authorList>
    </citation>
    <scope>NUCLEOTIDE SEQUENCE [LARGE SCALE GENOMIC DNA]</scope>
    <source>
        <strain evidence="22 23">M1803</strain>
    </source>
</reference>
<comment type="cofactor">
    <cofactor evidence="2 19">
        <name>NAD(+)</name>
        <dbReference type="ChEBI" id="CHEBI:57540"/>
    </cofactor>
</comment>
<feature type="binding site" evidence="19">
    <location>
        <position position="251"/>
    </location>
    <ligand>
        <name>Zn(2+)</name>
        <dbReference type="ChEBI" id="CHEBI:29105"/>
    </ligand>
</feature>
<comment type="subcellular location">
    <subcellularLocation>
        <location evidence="5 19">Cytoplasm</location>
    </subcellularLocation>
</comment>
<feature type="domain" description="3-dehydroquinate synthase N-terminal" evidence="20">
    <location>
        <begin position="72"/>
        <end position="183"/>
    </location>
</feature>
<dbReference type="EMBL" id="CP063458">
    <property type="protein sequence ID" value="QOV88846.1"/>
    <property type="molecule type" value="Genomic_DNA"/>
</dbReference>
<keyword evidence="18 19" id="KW-0170">Cobalt</keyword>
<keyword evidence="17 19" id="KW-0456">Lyase</keyword>
<organism evidence="22 23">
    <name type="scientific">Humisphaera borealis</name>
    <dbReference type="NCBI Taxonomy" id="2807512"/>
    <lineage>
        <taxon>Bacteria</taxon>
        <taxon>Pseudomonadati</taxon>
        <taxon>Planctomycetota</taxon>
        <taxon>Phycisphaerae</taxon>
        <taxon>Tepidisphaerales</taxon>
        <taxon>Tepidisphaeraceae</taxon>
        <taxon>Humisphaera</taxon>
    </lineage>
</organism>
<dbReference type="HAMAP" id="MF_00110">
    <property type="entry name" value="DHQ_synthase"/>
    <property type="match status" value="1"/>
</dbReference>
<comment type="cofactor">
    <cofactor evidence="19">
        <name>Co(2+)</name>
        <dbReference type="ChEBI" id="CHEBI:48828"/>
    </cofactor>
    <cofactor evidence="19">
        <name>Zn(2+)</name>
        <dbReference type="ChEBI" id="CHEBI:29105"/>
    </cofactor>
    <text evidence="19">Binds 1 divalent metal cation per subunit. Can use either Co(2+) or Zn(2+).</text>
</comment>
<dbReference type="Gene3D" id="3.40.50.1970">
    <property type="match status" value="1"/>
</dbReference>
<gene>
    <name evidence="19 22" type="primary">aroB</name>
    <name evidence="22" type="ORF">IPV69_21865</name>
</gene>
<evidence type="ECO:0000256" key="10">
    <source>
        <dbReference type="ARBA" id="ARBA00022490"/>
    </source>
</evidence>
<dbReference type="Pfam" id="PF24621">
    <property type="entry name" value="DHQS_C"/>
    <property type="match status" value="1"/>
</dbReference>
<dbReference type="InterPro" id="IPR030960">
    <property type="entry name" value="DHQS/DOIS_N"/>
</dbReference>
<protein>
    <recommendedName>
        <fullName evidence="9 19">3-dehydroquinate synthase</fullName>
        <shortName evidence="19">DHQS</shortName>
        <ecNumber evidence="8 19">4.2.3.4</ecNumber>
    </recommendedName>
</protein>
<dbReference type="AlphaFoldDB" id="A0A7M2WTN6"/>
<feature type="binding site" evidence="19">
    <location>
        <begin position="109"/>
        <end position="113"/>
    </location>
    <ligand>
        <name>NAD(+)</name>
        <dbReference type="ChEBI" id="CHEBI:57540"/>
    </ligand>
</feature>
<comment type="catalytic activity">
    <reaction evidence="1 19">
        <text>7-phospho-2-dehydro-3-deoxy-D-arabino-heptonate = 3-dehydroquinate + phosphate</text>
        <dbReference type="Rhea" id="RHEA:21968"/>
        <dbReference type="ChEBI" id="CHEBI:32364"/>
        <dbReference type="ChEBI" id="CHEBI:43474"/>
        <dbReference type="ChEBI" id="CHEBI:58394"/>
        <dbReference type="EC" id="4.2.3.4"/>
    </reaction>
</comment>
<dbReference type="Pfam" id="PF01761">
    <property type="entry name" value="DHQ_synthase"/>
    <property type="match status" value="1"/>
</dbReference>
<dbReference type="Proteomes" id="UP000593765">
    <property type="component" value="Chromosome"/>
</dbReference>
<dbReference type="GO" id="GO:0008652">
    <property type="term" value="P:amino acid biosynthetic process"/>
    <property type="evidence" value="ECO:0007669"/>
    <property type="project" value="UniProtKB-KW"/>
</dbReference>
<feature type="binding site" evidence="19">
    <location>
        <begin position="133"/>
        <end position="134"/>
    </location>
    <ligand>
        <name>NAD(+)</name>
        <dbReference type="ChEBI" id="CHEBI:57540"/>
    </ligand>
</feature>
<evidence type="ECO:0000256" key="7">
    <source>
        <dbReference type="ARBA" id="ARBA00005412"/>
    </source>
</evidence>
<sequence>MTAERTIRVSLQGHAYDITVRPGLHADAGAKLRALSKAAKAVVITDSNIPAATVSAMVTSLAAAGFAATVATVPAGEEHKSVEHVLKLYDQILPLRIDRHTPIVALGGGVIGDMTGFVAATILRGVPFVQCPTTLLSMVDASVGGKTGVNHTVGKNLIGAFHQPIAVLVDPNVLKTLPQRELRGGLAECIKHDLIRDAEGFANLEKDIGRALAVDIKYLTELVAHNVAIKARVVEADPFERGERAHLNFGHTFGHAIESISKYSYSHGESVALGMVAATRLGVLLDLLSEADERRIRNVITAAGLPIDGLKLDRNQVVDSMAFDKKVAGGKIRFVLLDGIGKAVVRDDVPVALVREAVESLV</sequence>
<evidence type="ECO:0000256" key="2">
    <source>
        <dbReference type="ARBA" id="ARBA00001911"/>
    </source>
</evidence>
<evidence type="ECO:0000256" key="17">
    <source>
        <dbReference type="ARBA" id="ARBA00023239"/>
    </source>
</evidence>
<keyword evidence="11 19" id="KW-0028">Amino-acid biosynthesis</keyword>
<dbReference type="InterPro" id="IPR056179">
    <property type="entry name" value="DHQS_C"/>
</dbReference>
<comment type="caution">
    <text evidence="19">Lacks conserved residue(s) required for the propagation of feature annotation.</text>
</comment>
<keyword evidence="10 19" id="KW-0963">Cytoplasm</keyword>
<dbReference type="GO" id="GO:0009073">
    <property type="term" value="P:aromatic amino acid family biosynthetic process"/>
    <property type="evidence" value="ECO:0007669"/>
    <property type="project" value="UniProtKB-KW"/>
</dbReference>
<keyword evidence="16 19" id="KW-0057">Aromatic amino acid biosynthesis</keyword>
<evidence type="ECO:0000256" key="19">
    <source>
        <dbReference type="HAMAP-Rule" id="MF_00110"/>
    </source>
</evidence>
<evidence type="ECO:0000256" key="15">
    <source>
        <dbReference type="ARBA" id="ARBA00023027"/>
    </source>
</evidence>
<dbReference type="PANTHER" id="PTHR43622">
    <property type="entry name" value="3-DEHYDROQUINATE SYNTHASE"/>
    <property type="match status" value="1"/>
</dbReference>
<dbReference type="GO" id="GO:0000166">
    <property type="term" value="F:nucleotide binding"/>
    <property type="evidence" value="ECO:0007669"/>
    <property type="project" value="UniProtKB-KW"/>
</dbReference>
<dbReference type="GO" id="GO:0003856">
    <property type="term" value="F:3-dehydroquinate synthase activity"/>
    <property type="evidence" value="ECO:0007669"/>
    <property type="project" value="UniProtKB-UniRule"/>
</dbReference>
<evidence type="ECO:0000256" key="3">
    <source>
        <dbReference type="ARBA" id="ARBA00001947"/>
    </source>
</evidence>
<dbReference type="GO" id="GO:0046872">
    <property type="term" value="F:metal ion binding"/>
    <property type="evidence" value="ECO:0007669"/>
    <property type="project" value="UniProtKB-KW"/>
</dbReference>
<keyword evidence="14 19" id="KW-0862">Zinc</keyword>
<feature type="binding site" evidence="19">
    <location>
        <position position="155"/>
    </location>
    <ligand>
        <name>NAD(+)</name>
        <dbReference type="ChEBI" id="CHEBI:57540"/>
    </ligand>
</feature>
<dbReference type="GO" id="GO:0009423">
    <property type="term" value="P:chorismate biosynthetic process"/>
    <property type="evidence" value="ECO:0007669"/>
    <property type="project" value="UniProtKB-UniRule"/>
</dbReference>
<evidence type="ECO:0000256" key="13">
    <source>
        <dbReference type="ARBA" id="ARBA00022741"/>
    </source>
</evidence>
<proteinExistence type="inferred from homology"/>
<comment type="function">
    <text evidence="4 19">Catalyzes the conversion of 3-deoxy-D-arabino-heptulosonate 7-phosphate (DAHP) to dehydroquinate (DHQ).</text>
</comment>
<dbReference type="UniPathway" id="UPA00053">
    <property type="reaction ID" value="UER00085"/>
</dbReference>
<comment type="pathway">
    <text evidence="6 19">Metabolic intermediate biosynthesis; chorismate biosynthesis; chorismate from D-erythrose 4-phosphate and phosphoenolpyruvate: step 2/7.</text>
</comment>
<evidence type="ECO:0000256" key="14">
    <source>
        <dbReference type="ARBA" id="ARBA00022833"/>
    </source>
</evidence>
<dbReference type="GO" id="GO:0005737">
    <property type="term" value="C:cytoplasm"/>
    <property type="evidence" value="ECO:0007669"/>
    <property type="project" value="UniProtKB-SubCell"/>
</dbReference>
<evidence type="ECO:0000256" key="9">
    <source>
        <dbReference type="ARBA" id="ARBA00017684"/>
    </source>
</evidence>
<evidence type="ECO:0000313" key="23">
    <source>
        <dbReference type="Proteomes" id="UP000593765"/>
    </source>
</evidence>
<dbReference type="CDD" id="cd08195">
    <property type="entry name" value="DHQS"/>
    <property type="match status" value="1"/>
</dbReference>
<dbReference type="RefSeq" id="WP_206291853.1">
    <property type="nucleotide sequence ID" value="NZ_CP063458.1"/>
</dbReference>
<evidence type="ECO:0000313" key="22">
    <source>
        <dbReference type="EMBL" id="QOV88846.1"/>
    </source>
</evidence>
<dbReference type="PANTHER" id="PTHR43622:SF7">
    <property type="entry name" value="3-DEHYDROQUINATE SYNTHASE, CHLOROPLASTIC"/>
    <property type="match status" value="1"/>
</dbReference>
<name>A0A7M2WTN6_9BACT</name>
<comment type="similarity">
    <text evidence="7 19">Belongs to the sugar phosphate cyclases superfamily. Dehydroquinate synthase family.</text>
</comment>
<dbReference type="InterPro" id="IPR016037">
    <property type="entry name" value="DHQ_synth_AroB"/>
</dbReference>
<evidence type="ECO:0000256" key="11">
    <source>
        <dbReference type="ARBA" id="ARBA00022605"/>
    </source>
</evidence>
<evidence type="ECO:0000256" key="18">
    <source>
        <dbReference type="ARBA" id="ARBA00023285"/>
    </source>
</evidence>
<evidence type="ECO:0000256" key="12">
    <source>
        <dbReference type="ARBA" id="ARBA00022723"/>
    </source>
</evidence>
<evidence type="ECO:0000256" key="1">
    <source>
        <dbReference type="ARBA" id="ARBA00001393"/>
    </source>
</evidence>
<evidence type="ECO:0000259" key="20">
    <source>
        <dbReference type="Pfam" id="PF01761"/>
    </source>
</evidence>
<dbReference type="InterPro" id="IPR030963">
    <property type="entry name" value="DHQ_synth_fam"/>
</dbReference>
<dbReference type="EC" id="4.2.3.4" evidence="8 19"/>
<evidence type="ECO:0000259" key="21">
    <source>
        <dbReference type="Pfam" id="PF24621"/>
    </source>
</evidence>
<dbReference type="Gene3D" id="1.20.1090.10">
    <property type="entry name" value="Dehydroquinate synthase-like - alpha domain"/>
    <property type="match status" value="1"/>
</dbReference>
<dbReference type="InterPro" id="IPR050071">
    <property type="entry name" value="Dehydroquinate_synthase"/>
</dbReference>
<evidence type="ECO:0000256" key="5">
    <source>
        <dbReference type="ARBA" id="ARBA00004496"/>
    </source>
</evidence>
<keyword evidence="13 19" id="KW-0547">Nucleotide-binding</keyword>
<evidence type="ECO:0000256" key="16">
    <source>
        <dbReference type="ARBA" id="ARBA00023141"/>
    </source>
</evidence>
<dbReference type="KEGG" id="hbs:IPV69_21865"/>
<dbReference type="PIRSF" id="PIRSF001455">
    <property type="entry name" value="DHQ_synth"/>
    <property type="match status" value="1"/>
</dbReference>
<feature type="binding site" evidence="19">
    <location>
        <position position="188"/>
    </location>
    <ligand>
        <name>Zn(2+)</name>
        <dbReference type="ChEBI" id="CHEBI:29105"/>
    </ligand>
</feature>
<keyword evidence="23" id="KW-1185">Reference proteome</keyword>
<keyword evidence="12 19" id="KW-0479">Metal-binding</keyword>
<comment type="cofactor">
    <cofactor evidence="3">
        <name>Zn(2+)</name>
        <dbReference type="ChEBI" id="CHEBI:29105"/>
    </cofactor>
</comment>
<dbReference type="FunFam" id="3.40.50.1970:FF:000007">
    <property type="entry name" value="Pentafunctional AROM polypeptide"/>
    <property type="match status" value="1"/>
</dbReference>
<dbReference type="SUPFAM" id="SSF56796">
    <property type="entry name" value="Dehydroquinate synthase-like"/>
    <property type="match status" value="1"/>
</dbReference>
<keyword evidence="15 19" id="KW-0520">NAD</keyword>
<evidence type="ECO:0000256" key="4">
    <source>
        <dbReference type="ARBA" id="ARBA00003485"/>
    </source>
</evidence>
<accession>A0A7M2WTN6</accession>